<protein>
    <recommendedName>
        <fullName evidence="6">Exodeoxyribonuclease 7 small subunit</fullName>
        <ecNumber evidence="6">3.1.11.6</ecNumber>
    </recommendedName>
    <alternativeName>
        <fullName evidence="6">Exodeoxyribonuclease VII small subunit</fullName>
        <shortName evidence="6">Exonuclease VII small subunit</shortName>
    </alternativeName>
</protein>
<accession>A0A0G1S973</accession>
<dbReference type="SUPFAM" id="SSF116842">
    <property type="entry name" value="XseB-like"/>
    <property type="match status" value="1"/>
</dbReference>
<evidence type="ECO:0000256" key="2">
    <source>
        <dbReference type="ARBA" id="ARBA00022490"/>
    </source>
</evidence>
<comment type="subunit">
    <text evidence="6">Heterooligomer composed of large and small subunits.</text>
</comment>
<dbReference type="Gene3D" id="1.10.287.1040">
    <property type="entry name" value="Exonuclease VII, small subunit"/>
    <property type="match status" value="1"/>
</dbReference>
<keyword evidence="2 6" id="KW-0963">Cytoplasm</keyword>
<comment type="similarity">
    <text evidence="1 6">Belongs to the XseB family.</text>
</comment>
<gene>
    <name evidence="6" type="primary">xseB</name>
    <name evidence="8" type="ORF">UX53_C0027G0007</name>
</gene>
<evidence type="ECO:0000256" key="7">
    <source>
        <dbReference type="SAM" id="Coils"/>
    </source>
</evidence>
<proteinExistence type="inferred from homology"/>
<dbReference type="GO" id="GO:0005829">
    <property type="term" value="C:cytosol"/>
    <property type="evidence" value="ECO:0007669"/>
    <property type="project" value="TreeGrafter"/>
</dbReference>
<dbReference type="AlphaFoldDB" id="A0A0G1S973"/>
<keyword evidence="4 6" id="KW-0378">Hydrolase</keyword>
<comment type="catalytic activity">
    <reaction evidence="6">
        <text>Exonucleolytic cleavage in either 5'- to 3'- or 3'- to 5'-direction to yield nucleoside 5'-phosphates.</text>
        <dbReference type="EC" id="3.1.11.6"/>
    </reaction>
</comment>
<dbReference type="GO" id="GO:0009318">
    <property type="term" value="C:exodeoxyribonuclease VII complex"/>
    <property type="evidence" value="ECO:0007669"/>
    <property type="project" value="UniProtKB-UniRule"/>
</dbReference>
<dbReference type="EMBL" id="LCMO01000027">
    <property type="protein sequence ID" value="KKU38618.1"/>
    <property type="molecule type" value="Genomic_DNA"/>
</dbReference>
<dbReference type="NCBIfam" id="TIGR01280">
    <property type="entry name" value="xseB"/>
    <property type="match status" value="1"/>
</dbReference>
<evidence type="ECO:0000256" key="4">
    <source>
        <dbReference type="ARBA" id="ARBA00022801"/>
    </source>
</evidence>
<organism evidence="8 9">
    <name type="scientific">Candidatus Azambacteria bacterium GW2011_GWB2_46_37</name>
    <dbReference type="NCBI Taxonomy" id="1618618"/>
    <lineage>
        <taxon>Bacteria</taxon>
        <taxon>Candidatus Azamiibacteriota</taxon>
    </lineage>
</organism>
<dbReference type="Pfam" id="PF02609">
    <property type="entry name" value="Exonuc_VII_S"/>
    <property type="match status" value="1"/>
</dbReference>
<dbReference type="EC" id="3.1.11.6" evidence="6"/>
<evidence type="ECO:0000256" key="6">
    <source>
        <dbReference type="HAMAP-Rule" id="MF_00337"/>
    </source>
</evidence>
<comment type="subcellular location">
    <subcellularLocation>
        <location evidence="6">Cytoplasm</location>
    </subcellularLocation>
</comment>
<evidence type="ECO:0000256" key="1">
    <source>
        <dbReference type="ARBA" id="ARBA00009998"/>
    </source>
</evidence>
<dbReference type="PANTHER" id="PTHR34137">
    <property type="entry name" value="EXODEOXYRIBONUCLEASE 7 SMALL SUBUNIT"/>
    <property type="match status" value="1"/>
</dbReference>
<dbReference type="GO" id="GO:0008855">
    <property type="term" value="F:exodeoxyribonuclease VII activity"/>
    <property type="evidence" value="ECO:0007669"/>
    <property type="project" value="UniProtKB-UniRule"/>
</dbReference>
<feature type="coiled-coil region" evidence="7">
    <location>
        <begin position="57"/>
        <end position="84"/>
    </location>
</feature>
<comment type="function">
    <text evidence="6">Bidirectionally degrades single-stranded DNA into large acid-insoluble oligonucleotides, which are then degraded further into small acid-soluble oligonucleotides.</text>
</comment>
<dbReference type="Proteomes" id="UP000033818">
    <property type="component" value="Unassembled WGS sequence"/>
</dbReference>
<dbReference type="InterPro" id="IPR037004">
    <property type="entry name" value="Exonuc_VII_ssu_sf"/>
</dbReference>
<evidence type="ECO:0000256" key="5">
    <source>
        <dbReference type="ARBA" id="ARBA00022839"/>
    </source>
</evidence>
<evidence type="ECO:0000313" key="8">
    <source>
        <dbReference type="EMBL" id="KKU38618.1"/>
    </source>
</evidence>
<name>A0A0G1S973_9BACT</name>
<dbReference type="PANTHER" id="PTHR34137:SF1">
    <property type="entry name" value="EXODEOXYRIBONUCLEASE 7 SMALL SUBUNIT"/>
    <property type="match status" value="1"/>
</dbReference>
<dbReference type="GO" id="GO:0006308">
    <property type="term" value="P:DNA catabolic process"/>
    <property type="evidence" value="ECO:0007669"/>
    <property type="project" value="UniProtKB-UniRule"/>
</dbReference>
<keyword evidence="7" id="KW-0175">Coiled coil</keyword>
<evidence type="ECO:0000313" key="9">
    <source>
        <dbReference type="Proteomes" id="UP000033818"/>
    </source>
</evidence>
<reference evidence="8 9" key="1">
    <citation type="journal article" date="2015" name="Nature">
        <title>rRNA introns, odd ribosomes, and small enigmatic genomes across a large radiation of phyla.</title>
        <authorList>
            <person name="Brown C.T."/>
            <person name="Hug L.A."/>
            <person name="Thomas B.C."/>
            <person name="Sharon I."/>
            <person name="Castelle C.J."/>
            <person name="Singh A."/>
            <person name="Wilkins M.J."/>
            <person name="Williams K.H."/>
            <person name="Banfield J.F."/>
        </authorList>
    </citation>
    <scope>NUCLEOTIDE SEQUENCE [LARGE SCALE GENOMIC DNA]</scope>
</reference>
<dbReference type="HAMAP" id="MF_00337">
    <property type="entry name" value="Exonuc_7_S"/>
    <property type="match status" value="1"/>
</dbReference>
<sequence length="87" mass="10382">MNFAINRCRIKIMGQKNEKFDFEEALKEINQIADDFERKDIALEEGLKKFERGLMLAEKCKSRLKEVENKIEEIKVKFKDAIKEEEE</sequence>
<dbReference type="InterPro" id="IPR003761">
    <property type="entry name" value="Exonuc_VII_S"/>
</dbReference>
<keyword evidence="5 6" id="KW-0269">Exonuclease</keyword>
<comment type="caution">
    <text evidence="8">The sequence shown here is derived from an EMBL/GenBank/DDBJ whole genome shotgun (WGS) entry which is preliminary data.</text>
</comment>
<evidence type="ECO:0000256" key="3">
    <source>
        <dbReference type="ARBA" id="ARBA00022722"/>
    </source>
</evidence>
<keyword evidence="3 6" id="KW-0540">Nuclease</keyword>